<keyword evidence="4" id="KW-1185">Reference proteome</keyword>
<feature type="coiled-coil region" evidence="1">
    <location>
        <begin position="448"/>
        <end position="475"/>
    </location>
</feature>
<gene>
    <name evidence="3" type="ORF">THASP1DRAFT_27008</name>
</gene>
<feature type="coiled-coil region" evidence="1">
    <location>
        <begin position="326"/>
        <end position="396"/>
    </location>
</feature>
<reference evidence="4" key="1">
    <citation type="journal article" date="2018" name="Nat. Microbiol.">
        <title>Leveraging single-cell genomics to expand the fungal tree of life.</title>
        <authorList>
            <person name="Ahrendt S.R."/>
            <person name="Quandt C.A."/>
            <person name="Ciobanu D."/>
            <person name="Clum A."/>
            <person name="Salamov A."/>
            <person name="Andreopoulos B."/>
            <person name="Cheng J.F."/>
            <person name="Woyke T."/>
            <person name="Pelin A."/>
            <person name="Henrissat B."/>
            <person name="Reynolds N.K."/>
            <person name="Benny G.L."/>
            <person name="Smith M.E."/>
            <person name="James T.Y."/>
            <person name="Grigoriev I.V."/>
        </authorList>
    </citation>
    <scope>NUCLEOTIDE SEQUENCE [LARGE SCALE GENOMIC DNA]</scope>
    <source>
        <strain evidence="4">RSA 1356</strain>
    </source>
</reference>
<dbReference type="EMBL" id="KZ992424">
    <property type="protein sequence ID" value="RKP11173.1"/>
    <property type="molecule type" value="Genomic_DNA"/>
</dbReference>
<evidence type="ECO:0000313" key="4">
    <source>
        <dbReference type="Proteomes" id="UP000271241"/>
    </source>
</evidence>
<feature type="region of interest" description="Disordered" evidence="2">
    <location>
        <begin position="1"/>
        <end position="154"/>
    </location>
</feature>
<evidence type="ECO:0000256" key="2">
    <source>
        <dbReference type="SAM" id="MobiDB-lite"/>
    </source>
</evidence>
<feature type="coiled-coil region" evidence="1">
    <location>
        <begin position="236"/>
        <end position="263"/>
    </location>
</feature>
<dbReference type="PANTHER" id="PTHR22091:SF1">
    <property type="entry name" value="COILED-COIL DOMAIN-CONTAINING PROTEIN 77"/>
    <property type="match status" value="1"/>
</dbReference>
<dbReference type="OrthoDB" id="191169at2759"/>
<dbReference type="AlphaFoldDB" id="A0A4P9XXK0"/>
<protein>
    <submittedName>
        <fullName evidence="3">Uncharacterized protein</fullName>
    </submittedName>
</protein>
<feature type="compositionally biased region" description="Basic residues" evidence="2">
    <location>
        <begin position="38"/>
        <end position="51"/>
    </location>
</feature>
<dbReference type="Proteomes" id="UP000271241">
    <property type="component" value="Unassembled WGS sequence"/>
</dbReference>
<keyword evidence="1" id="KW-0175">Coiled coil</keyword>
<sequence length="569" mass="65646">MPWQSVHSGEHAEGDRRPPQDSGGHARFMQAAAAAAFKRPRERSRKTKPRSWYHESSVEDSQLVEEMPAELEGRVLQQRAHRQQVSTHAQDAAREDKQRARLARRTTRGEQQPKHHDGRADADGPDWHACSKSDRTARNAPKKSAARSAPLTRSRPKAVVEPVWDESLDACIDGDAAAIADPIASAELDGDTLPLTFELLSYYRDLRSERDFDDAMTLVDACRVSEEEQARTRWEIEARTREVAELQGELGALRAELARERKRRFDAVAENDELKLRELQDRRKICELLDLPDADADDPHDTEIRLHDNKRRRVRRHVASRSIASAQEMQLRLSALKAQLKGQQDIFDVSLSELERERRARAEEEKLRQKGDATRIQEQQKEIARLREFYRENTRELLRMRGDARRIERESCEREAQLQNSIACLTRKLALERDHSAKAEQALQKRKYRQNDALVEKLQRELKQCQEALRQHKDSTDVPADIVKKRSDRLEKELKAHLATVRSQRQLELEGMGSDMTQLCRQLKSLERLILRYGPLEDHEMLIYSTAVDIKSKADLISKEVKQALARQP</sequence>
<evidence type="ECO:0000256" key="1">
    <source>
        <dbReference type="SAM" id="Coils"/>
    </source>
</evidence>
<dbReference type="InterPro" id="IPR037696">
    <property type="entry name" value="CCDC77"/>
</dbReference>
<proteinExistence type="predicted"/>
<dbReference type="PANTHER" id="PTHR22091">
    <property type="entry name" value="COILED-COIL DOMAIN-CONTAINING PROTEIN 77"/>
    <property type="match status" value="1"/>
</dbReference>
<accession>A0A4P9XXK0</accession>
<organism evidence="3 4">
    <name type="scientific">Thamnocephalis sphaerospora</name>
    <dbReference type="NCBI Taxonomy" id="78915"/>
    <lineage>
        <taxon>Eukaryota</taxon>
        <taxon>Fungi</taxon>
        <taxon>Fungi incertae sedis</taxon>
        <taxon>Zoopagomycota</taxon>
        <taxon>Zoopagomycotina</taxon>
        <taxon>Zoopagomycetes</taxon>
        <taxon>Zoopagales</taxon>
        <taxon>Sigmoideomycetaceae</taxon>
        <taxon>Thamnocephalis</taxon>
    </lineage>
</organism>
<name>A0A4P9XXK0_9FUNG</name>
<dbReference type="STRING" id="78915.A0A4P9XXK0"/>
<feature type="compositionally biased region" description="Basic and acidic residues" evidence="2">
    <location>
        <begin position="8"/>
        <end position="19"/>
    </location>
</feature>
<evidence type="ECO:0000313" key="3">
    <source>
        <dbReference type="EMBL" id="RKP11173.1"/>
    </source>
</evidence>
<feature type="compositionally biased region" description="Basic and acidic residues" evidence="2">
    <location>
        <begin position="107"/>
        <end position="137"/>
    </location>
</feature>